<evidence type="ECO:0000256" key="2">
    <source>
        <dbReference type="ARBA" id="ARBA00023125"/>
    </source>
</evidence>
<keyword evidence="5" id="KW-1185">Reference proteome</keyword>
<dbReference type="PROSITE" id="PS50977">
    <property type="entry name" value="HTH_TETR_2"/>
    <property type="match status" value="1"/>
</dbReference>
<organism evidence="4 5">
    <name type="scientific">Prauserella muralis</name>
    <dbReference type="NCBI Taxonomy" id="588067"/>
    <lineage>
        <taxon>Bacteria</taxon>
        <taxon>Bacillati</taxon>
        <taxon>Actinomycetota</taxon>
        <taxon>Actinomycetes</taxon>
        <taxon>Pseudonocardiales</taxon>
        <taxon>Pseudonocardiaceae</taxon>
        <taxon>Prauserella</taxon>
    </lineage>
</organism>
<dbReference type="SUPFAM" id="SSF48498">
    <property type="entry name" value="Tetracyclin repressor-like, C-terminal domain"/>
    <property type="match status" value="1"/>
</dbReference>
<accession>A0A2V4B118</accession>
<gene>
    <name evidence="4" type="ORF">BAY60_20445</name>
</gene>
<dbReference type="PANTHER" id="PTHR30055:SF151">
    <property type="entry name" value="TRANSCRIPTIONAL REGULATORY PROTEIN"/>
    <property type="match status" value="1"/>
</dbReference>
<evidence type="ECO:0000313" key="4">
    <source>
        <dbReference type="EMBL" id="PXY22255.1"/>
    </source>
</evidence>
<dbReference type="RefSeq" id="WP_112282859.1">
    <property type="nucleotide sequence ID" value="NZ_MASW01000005.1"/>
</dbReference>
<dbReference type="SUPFAM" id="SSF46689">
    <property type="entry name" value="Homeodomain-like"/>
    <property type="match status" value="1"/>
</dbReference>
<evidence type="ECO:0000313" key="5">
    <source>
        <dbReference type="Proteomes" id="UP000249915"/>
    </source>
</evidence>
<dbReference type="OrthoDB" id="2570341at2"/>
<keyword evidence="2" id="KW-0238">DNA-binding</keyword>
<dbReference type="Gene3D" id="1.10.10.60">
    <property type="entry name" value="Homeodomain-like"/>
    <property type="match status" value="1"/>
</dbReference>
<dbReference type="InterPro" id="IPR009057">
    <property type="entry name" value="Homeodomain-like_sf"/>
</dbReference>
<dbReference type="GO" id="GO:0045892">
    <property type="term" value="P:negative regulation of DNA-templated transcription"/>
    <property type="evidence" value="ECO:0007669"/>
    <property type="project" value="InterPro"/>
</dbReference>
<dbReference type="AlphaFoldDB" id="A0A2V4B118"/>
<protein>
    <submittedName>
        <fullName evidence="4">TetR family transcriptional regulator</fullName>
    </submittedName>
</protein>
<dbReference type="Pfam" id="PF02909">
    <property type="entry name" value="TetR_C_1"/>
    <property type="match status" value="1"/>
</dbReference>
<dbReference type="Proteomes" id="UP000249915">
    <property type="component" value="Unassembled WGS sequence"/>
</dbReference>
<name>A0A2V4B118_9PSEU</name>
<comment type="caution">
    <text evidence="4">The sequence shown here is derived from an EMBL/GenBank/DDBJ whole genome shotgun (WGS) entry which is preliminary data.</text>
</comment>
<dbReference type="InterPro" id="IPR036271">
    <property type="entry name" value="Tet_transcr_reg_TetR-rel_C_sf"/>
</dbReference>
<dbReference type="Gene3D" id="1.10.357.10">
    <property type="entry name" value="Tetracycline Repressor, domain 2"/>
    <property type="match status" value="1"/>
</dbReference>
<dbReference type="InterPro" id="IPR050109">
    <property type="entry name" value="HTH-type_TetR-like_transc_reg"/>
</dbReference>
<dbReference type="Pfam" id="PF00440">
    <property type="entry name" value="TetR_N"/>
    <property type="match status" value="1"/>
</dbReference>
<keyword evidence="1" id="KW-0805">Transcription regulation</keyword>
<dbReference type="EMBL" id="MASW01000005">
    <property type="protein sequence ID" value="PXY22255.1"/>
    <property type="molecule type" value="Genomic_DNA"/>
</dbReference>
<sequence>MADANDPRARLELLELLWRGGQRPSRGPKPKLTLDQIAQAAISLADAEGLDALSMQRVATELGYTTMSLYRYVSGKDQLVELMTDKAAGDPPPYTGDPADWRAELEAWVHALWELYLRHPWTLRAQLSTPPAGPHQLAWFEAALRPLTRAGLTGGDAISATLLLLAAVRQFAGFAVDMTAGRARAGLTTEESEAGYDAALREFVDPDRYPALTALIGDGVFQPTGLPDSGIGLDLDFGVHRVLDGIESYVRARREQGP</sequence>
<dbReference type="PANTHER" id="PTHR30055">
    <property type="entry name" value="HTH-TYPE TRANSCRIPTIONAL REGULATOR RUTR"/>
    <property type="match status" value="1"/>
</dbReference>
<dbReference type="InterPro" id="IPR001647">
    <property type="entry name" value="HTH_TetR"/>
</dbReference>
<dbReference type="InterPro" id="IPR004111">
    <property type="entry name" value="Repressor_TetR_C"/>
</dbReference>
<evidence type="ECO:0000256" key="1">
    <source>
        <dbReference type="ARBA" id="ARBA00023015"/>
    </source>
</evidence>
<dbReference type="GO" id="GO:0000976">
    <property type="term" value="F:transcription cis-regulatory region binding"/>
    <property type="evidence" value="ECO:0007669"/>
    <property type="project" value="TreeGrafter"/>
</dbReference>
<proteinExistence type="predicted"/>
<reference evidence="4 5" key="1">
    <citation type="submission" date="2016-07" db="EMBL/GenBank/DDBJ databases">
        <title>Draft genome sequence of Prauserella muralis DSM 45305, isolated from a mould-covered wall in an indoor environment.</title>
        <authorList>
            <person name="Ruckert C."/>
            <person name="Albersmeier A."/>
            <person name="Jiang C.-L."/>
            <person name="Jiang Y."/>
            <person name="Kalinowski J."/>
            <person name="Schneider O."/>
            <person name="Winkler A."/>
            <person name="Zotchev S.B."/>
        </authorList>
    </citation>
    <scope>NUCLEOTIDE SEQUENCE [LARGE SCALE GENOMIC DNA]</scope>
    <source>
        <strain evidence="4 5">DSM 45305</strain>
    </source>
</reference>
<keyword evidence="3" id="KW-0804">Transcription</keyword>
<dbReference type="GO" id="GO:0003700">
    <property type="term" value="F:DNA-binding transcription factor activity"/>
    <property type="evidence" value="ECO:0007669"/>
    <property type="project" value="TreeGrafter"/>
</dbReference>
<evidence type="ECO:0000256" key="3">
    <source>
        <dbReference type="ARBA" id="ARBA00023163"/>
    </source>
</evidence>